<comment type="caution">
    <text evidence="19">The sequence shown here is derived from an EMBL/GenBank/DDBJ whole genome shotgun (WGS) entry which is preliminary data.</text>
</comment>
<keyword evidence="14" id="KW-0812">Transmembrane</keyword>
<keyword evidence="6 13" id="KW-0547">Nucleotide-binding</keyword>
<name>A0AAN9QAQ3_CANGL</name>
<evidence type="ECO:0000256" key="2">
    <source>
        <dbReference type="ARBA" id="ARBA00022475"/>
    </source>
</evidence>
<evidence type="ECO:0000256" key="14">
    <source>
        <dbReference type="SAM" id="Phobius"/>
    </source>
</evidence>
<evidence type="ECO:0000259" key="18">
    <source>
        <dbReference type="PROSITE" id="PS50948"/>
    </source>
</evidence>
<dbReference type="GO" id="GO:0005524">
    <property type="term" value="F:ATP binding"/>
    <property type="evidence" value="ECO:0007669"/>
    <property type="project" value="UniProtKB-KW"/>
</dbReference>
<keyword evidence="10" id="KW-0325">Glycoprotein</keyword>
<dbReference type="Proteomes" id="UP001367508">
    <property type="component" value="Unassembled WGS sequence"/>
</dbReference>
<dbReference type="InterPro" id="IPR024171">
    <property type="entry name" value="SRK-like_kinase"/>
</dbReference>
<evidence type="ECO:0000256" key="13">
    <source>
        <dbReference type="PIRNR" id="PIRNR000641"/>
    </source>
</evidence>
<comment type="catalytic activity">
    <reaction evidence="11 13">
        <text>L-threonyl-[protein] + ATP = O-phospho-L-threonyl-[protein] + ADP + H(+)</text>
        <dbReference type="Rhea" id="RHEA:46608"/>
        <dbReference type="Rhea" id="RHEA-COMP:11060"/>
        <dbReference type="Rhea" id="RHEA-COMP:11605"/>
        <dbReference type="ChEBI" id="CHEBI:15378"/>
        <dbReference type="ChEBI" id="CHEBI:30013"/>
        <dbReference type="ChEBI" id="CHEBI:30616"/>
        <dbReference type="ChEBI" id="CHEBI:61977"/>
        <dbReference type="ChEBI" id="CHEBI:456216"/>
        <dbReference type="EC" id="2.7.11.1"/>
    </reaction>
</comment>
<comment type="subcellular location">
    <subcellularLocation>
        <location evidence="1">Cell membrane</location>
        <topology evidence="1">Single-pass type I membrane protein</topology>
    </subcellularLocation>
</comment>
<evidence type="ECO:0000256" key="1">
    <source>
        <dbReference type="ARBA" id="ARBA00004251"/>
    </source>
</evidence>
<dbReference type="SUPFAM" id="SSF51110">
    <property type="entry name" value="alpha-D-mannose-specific plant lectins"/>
    <property type="match status" value="1"/>
</dbReference>
<dbReference type="InterPro" id="IPR001245">
    <property type="entry name" value="Ser-Thr/Tyr_kinase_cat_dom"/>
</dbReference>
<evidence type="ECO:0000256" key="12">
    <source>
        <dbReference type="ARBA" id="ARBA00048679"/>
    </source>
</evidence>
<dbReference type="EC" id="2.7.11.1" evidence="13"/>
<dbReference type="PROSITE" id="PS50011">
    <property type="entry name" value="PROTEIN_KINASE_DOM"/>
    <property type="match status" value="1"/>
</dbReference>
<evidence type="ECO:0000256" key="7">
    <source>
        <dbReference type="ARBA" id="ARBA00022777"/>
    </source>
</evidence>
<keyword evidence="5 15" id="KW-0732">Signal</keyword>
<dbReference type="InterPro" id="IPR011009">
    <property type="entry name" value="Kinase-like_dom_sf"/>
</dbReference>
<evidence type="ECO:0000256" key="5">
    <source>
        <dbReference type="ARBA" id="ARBA00022729"/>
    </source>
</evidence>
<evidence type="ECO:0000259" key="16">
    <source>
        <dbReference type="PROSITE" id="PS50011"/>
    </source>
</evidence>
<dbReference type="GO" id="GO:0005886">
    <property type="term" value="C:plasma membrane"/>
    <property type="evidence" value="ECO:0007669"/>
    <property type="project" value="UniProtKB-SubCell"/>
</dbReference>
<keyword evidence="20" id="KW-1185">Reference proteome</keyword>
<dbReference type="GO" id="GO:0048544">
    <property type="term" value="P:recognition of pollen"/>
    <property type="evidence" value="ECO:0007669"/>
    <property type="project" value="InterPro"/>
</dbReference>
<evidence type="ECO:0000256" key="15">
    <source>
        <dbReference type="SAM" id="SignalP"/>
    </source>
</evidence>
<sequence>MSAIMAFISHISLVSILIIFYCQCLHFGTALDTINSSHYIKDPETISSNSGLFTLGFLSLESSSNRYVGIWYMSRSRVIWVANRNQPLNDSSGSFTISNDGNLVVLNGQKEVIWSSYVSNNATNSSCQLSDSGNLVLKDSAGNTVWDSFQHPTDTLLPNMKITKNERTGEKVEITAWKSPSDPSTGNFSISLERLSVPEVFIWNEARPYWRSGPWNGSVFTGIPDMTSSYLNRFNLLTDQDGTSYVTYSFANESFLAVYVLNWDGKLQQQYWVYEEKEWQVRWKAQESECDAYAVCGPFGVCSSESSSICSCFHGFEPRNREEWNRQNWTGGCVRRTALQCENAQNQNGSASGKQDGFRRLPMVKVPDFAVWYWANSEDKCKSDCLANCSCLAYSYDAVIGCMTWSGNLIDTQQFASGSIDLHIRLSSSELDEDQRDATAIIIISVIAGLVIIVTSSYFLWRHLVRKRKREEFLLFTRSEASTENTSSGIAGVGEPSQVELQDVLLFDTETLAIATNNFHLSNKLGAGGFGPVYKGKLRDGQEIAVKRLSSASGQGIEEFMNEVALISKLQHRNLVRLLGCCKGDEKMLIYEFMPNRSLDSFVFDPADHKFLSWSKRLNIIEGIARGLLYLHRDSRLKIIHRDLKASNILLDEELNPKISDFGMARIFGERGDQANTKRVVGTYGYMAPEYAMEGLFSEKSDVFSFGVLLLEIVSGRRNSNFKNNEQSLSLLGFAWKLWNEQNIVSLIDKGMRDPDHEKDILRCIHIGLVCVQENARLRPTMATVISMLNSEIINLPLPRQPAFILRESILSSLSSEECHGSFSNNSVSITQVQGR</sequence>
<dbReference type="InterPro" id="IPR036426">
    <property type="entry name" value="Bulb-type_lectin_dom_sf"/>
</dbReference>
<evidence type="ECO:0000256" key="10">
    <source>
        <dbReference type="ARBA" id="ARBA00023180"/>
    </source>
</evidence>
<evidence type="ECO:0000256" key="4">
    <source>
        <dbReference type="ARBA" id="ARBA00022679"/>
    </source>
</evidence>
<dbReference type="PANTHER" id="PTHR27002:SF1105">
    <property type="entry name" value="S-LOCUS LECTIN KINASE FAMILY PROTEIN"/>
    <property type="match status" value="1"/>
</dbReference>
<dbReference type="FunFam" id="2.90.10.10:FF:000001">
    <property type="entry name" value="G-type lectin S-receptor-like serine/threonine-protein kinase"/>
    <property type="match status" value="1"/>
</dbReference>
<proteinExistence type="inferred from homology"/>
<comment type="catalytic activity">
    <reaction evidence="12 13">
        <text>L-seryl-[protein] + ATP = O-phospho-L-seryl-[protein] + ADP + H(+)</text>
        <dbReference type="Rhea" id="RHEA:17989"/>
        <dbReference type="Rhea" id="RHEA-COMP:9863"/>
        <dbReference type="Rhea" id="RHEA-COMP:11604"/>
        <dbReference type="ChEBI" id="CHEBI:15378"/>
        <dbReference type="ChEBI" id="CHEBI:29999"/>
        <dbReference type="ChEBI" id="CHEBI:30616"/>
        <dbReference type="ChEBI" id="CHEBI:83421"/>
        <dbReference type="ChEBI" id="CHEBI:456216"/>
        <dbReference type="EC" id="2.7.11.1"/>
    </reaction>
</comment>
<dbReference type="CDD" id="cd14066">
    <property type="entry name" value="STKc_IRAK"/>
    <property type="match status" value="1"/>
</dbReference>
<evidence type="ECO:0000256" key="11">
    <source>
        <dbReference type="ARBA" id="ARBA00047899"/>
    </source>
</evidence>
<feature type="domain" description="Protein kinase" evidence="16">
    <location>
        <begin position="519"/>
        <end position="794"/>
    </location>
</feature>
<evidence type="ECO:0000256" key="8">
    <source>
        <dbReference type="ARBA" id="ARBA00022840"/>
    </source>
</evidence>
<dbReference type="GO" id="GO:0004674">
    <property type="term" value="F:protein serine/threonine kinase activity"/>
    <property type="evidence" value="ECO:0007669"/>
    <property type="project" value="UniProtKB-KW"/>
</dbReference>
<dbReference type="Gene3D" id="1.10.510.10">
    <property type="entry name" value="Transferase(Phosphotransferase) domain 1"/>
    <property type="match status" value="1"/>
</dbReference>
<comment type="similarity">
    <text evidence="13">Belongs to the protein kinase superfamily. Ser/Thr protein kinase family.</text>
</comment>
<evidence type="ECO:0000256" key="9">
    <source>
        <dbReference type="ARBA" id="ARBA00023157"/>
    </source>
</evidence>
<dbReference type="SMART" id="SM00473">
    <property type="entry name" value="PAN_AP"/>
    <property type="match status" value="1"/>
</dbReference>
<dbReference type="Pfam" id="PF00954">
    <property type="entry name" value="S_locus_glycop"/>
    <property type="match status" value="1"/>
</dbReference>
<keyword evidence="7 13" id="KW-0418">Kinase</keyword>
<dbReference type="CDD" id="cd01098">
    <property type="entry name" value="PAN_AP_plant"/>
    <property type="match status" value="1"/>
</dbReference>
<feature type="transmembrane region" description="Helical" evidence="14">
    <location>
        <begin position="438"/>
        <end position="461"/>
    </location>
</feature>
<dbReference type="CDD" id="cd00028">
    <property type="entry name" value="B_lectin"/>
    <property type="match status" value="1"/>
</dbReference>
<reference evidence="19 20" key="1">
    <citation type="submission" date="2024-01" db="EMBL/GenBank/DDBJ databases">
        <title>The genomes of 5 underutilized Papilionoideae crops provide insights into root nodulation and disease resistanc.</title>
        <authorList>
            <person name="Jiang F."/>
        </authorList>
    </citation>
    <scope>NUCLEOTIDE SEQUENCE [LARGE SCALE GENOMIC DNA]</scope>
    <source>
        <strain evidence="19">LVBAO_FW01</strain>
        <tissue evidence="19">Leaves</tissue>
    </source>
</reference>
<feature type="chain" id="PRO_5043029203" description="Receptor-like serine/threonine-protein kinase" evidence="15">
    <location>
        <begin position="25"/>
        <end position="836"/>
    </location>
</feature>
<feature type="domain" description="Bulb-type lectin" evidence="17">
    <location>
        <begin position="31"/>
        <end position="150"/>
    </location>
</feature>
<dbReference type="Gene3D" id="2.90.10.10">
    <property type="entry name" value="Bulb-type lectin domain"/>
    <property type="match status" value="1"/>
</dbReference>
<dbReference type="FunFam" id="1.10.510.10:FF:000060">
    <property type="entry name" value="G-type lectin S-receptor-like serine/threonine-protein kinase"/>
    <property type="match status" value="1"/>
</dbReference>
<evidence type="ECO:0000259" key="17">
    <source>
        <dbReference type="PROSITE" id="PS50927"/>
    </source>
</evidence>
<accession>A0AAN9QAQ3</accession>
<evidence type="ECO:0000256" key="6">
    <source>
        <dbReference type="ARBA" id="ARBA00022741"/>
    </source>
</evidence>
<keyword evidence="2" id="KW-1003">Cell membrane</keyword>
<keyword evidence="3 13" id="KW-0723">Serine/threonine-protein kinase</keyword>
<evidence type="ECO:0000256" key="3">
    <source>
        <dbReference type="ARBA" id="ARBA00022527"/>
    </source>
</evidence>
<dbReference type="PROSITE" id="PS50948">
    <property type="entry name" value="PAN"/>
    <property type="match status" value="1"/>
</dbReference>
<dbReference type="InterPro" id="IPR008271">
    <property type="entry name" value="Ser/Thr_kinase_AS"/>
</dbReference>
<dbReference type="InterPro" id="IPR000858">
    <property type="entry name" value="S_locus_glycoprot_dom"/>
</dbReference>
<dbReference type="SMART" id="SM00220">
    <property type="entry name" value="S_TKc"/>
    <property type="match status" value="1"/>
</dbReference>
<dbReference type="Pfam" id="PF08276">
    <property type="entry name" value="PAN_2"/>
    <property type="match status" value="1"/>
</dbReference>
<feature type="signal peptide" evidence="15">
    <location>
        <begin position="1"/>
        <end position="24"/>
    </location>
</feature>
<dbReference type="SMART" id="SM00108">
    <property type="entry name" value="B_lectin"/>
    <property type="match status" value="1"/>
</dbReference>
<dbReference type="AlphaFoldDB" id="A0AAN9QAQ3"/>
<dbReference type="PROSITE" id="PS50927">
    <property type="entry name" value="BULB_LECTIN"/>
    <property type="match status" value="1"/>
</dbReference>
<keyword evidence="4 13" id="KW-0808">Transferase</keyword>
<dbReference type="SUPFAM" id="SSF56112">
    <property type="entry name" value="Protein kinase-like (PK-like)"/>
    <property type="match status" value="1"/>
</dbReference>
<keyword evidence="9" id="KW-1015">Disulfide bond</keyword>
<dbReference type="Pfam" id="PF01453">
    <property type="entry name" value="B_lectin"/>
    <property type="match status" value="1"/>
</dbReference>
<dbReference type="EMBL" id="JAYMYQ010000005">
    <property type="protein sequence ID" value="KAK7327994.1"/>
    <property type="molecule type" value="Genomic_DNA"/>
</dbReference>
<keyword evidence="14" id="KW-0472">Membrane</keyword>
<keyword evidence="8 13" id="KW-0067">ATP-binding</keyword>
<dbReference type="InterPro" id="IPR000719">
    <property type="entry name" value="Prot_kinase_dom"/>
</dbReference>
<feature type="domain" description="Apple" evidence="18">
    <location>
        <begin position="341"/>
        <end position="427"/>
    </location>
</feature>
<protein>
    <recommendedName>
        <fullName evidence="13">Receptor-like serine/threonine-protein kinase</fullName>
        <ecNumber evidence="13">2.7.11.1</ecNumber>
    </recommendedName>
</protein>
<dbReference type="PIRSF" id="PIRSF000641">
    <property type="entry name" value="SRK"/>
    <property type="match status" value="1"/>
</dbReference>
<organism evidence="19 20">
    <name type="scientific">Canavalia gladiata</name>
    <name type="common">Sword bean</name>
    <name type="synonym">Dolichos gladiatus</name>
    <dbReference type="NCBI Taxonomy" id="3824"/>
    <lineage>
        <taxon>Eukaryota</taxon>
        <taxon>Viridiplantae</taxon>
        <taxon>Streptophyta</taxon>
        <taxon>Embryophyta</taxon>
        <taxon>Tracheophyta</taxon>
        <taxon>Spermatophyta</taxon>
        <taxon>Magnoliopsida</taxon>
        <taxon>eudicotyledons</taxon>
        <taxon>Gunneridae</taxon>
        <taxon>Pentapetalae</taxon>
        <taxon>rosids</taxon>
        <taxon>fabids</taxon>
        <taxon>Fabales</taxon>
        <taxon>Fabaceae</taxon>
        <taxon>Papilionoideae</taxon>
        <taxon>50 kb inversion clade</taxon>
        <taxon>NPAAA clade</taxon>
        <taxon>indigoferoid/millettioid clade</taxon>
        <taxon>Phaseoleae</taxon>
        <taxon>Canavalia</taxon>
    </lineage>
</organism>
<dbReference type="FunFam" id="3.30.200.20:FF:000195">
    <property type="entry name" value="G-type lectin S-receptor-like serine/threonine-protein kinase"/>
    <property type="match status" value="1"/>
</dbReference>
<keyword evidence="14" id="KW-1133">Transmembrane helix</keyword>
<gene>
    <name evidence="19" type="ORF">VNO77_22088</name>
</gene>
<evidence type="ECO:0000313" key="19">
    <source>
        <dbReference type="EMBL" id="KAK7327994.1"/>
    </source>
</evidence>
<dbReference type="Pfam" id="PF07714">
    <property type="entry name" value="PK_Tyr_Ser-Thr"/>
    <property type="match status" value="1"/>
</dbReference>
<dbReference type="PANTHER" id="PTHR27002">
    <property type="entry name" value="RECEPTOR-LIKE SERINE/THREONINE-PROTEIN KINASE SD1-8"/>
    <property type="match status" value="1"/>
</dbReference>
<dbReference type="Gene3D" id="3.30.200.20">
    <property type="entry name" value="Phosphorylase Kinase, domain 1"/>
    <property type="match status" value="1"/>
</dbReference>
<dbReference type="PROSITE" id="PS00108">
    <property type="entry name" value="PROTEIN_KINASE_ST"/>
    <property type="match status" value="1"/>
</dbReference>
<evidence type="ECO:0000313" key="20">
    <source>
        <dbReference type="Proteomes" id="UP001367508"/>
    </source>
</evidence>
<dbReference type="InterPro" id="IPR003609">
    <property type="entry name" value="Pan_app"/>
</dbReference>
<dbReference type="InterPro" id="IPR001480">
    <property type="entry name" value="Bulb-type_lectin_dom"/>
</dbReference>